<gene>
    <name evidence="2" type="ORF">G6F51_006652</name>
</gene>
<comment type="caution">
    <text evidence="2">The sequence shown here is derived from an EMBL/GenBank/DDBJ whole genome shotgun (WGS) entry which is preliminary data.</text>
</comment>
<accession>A0A9P7CAC3</accession>
<evidence type="ECO:0000256" key="1">
    <source>
        <dbReference type="SAM" id="MobiDB-lite"/>
    </source>
</evidence>
<dbReference type="EMBL" id="JAANIT010000921">
    <property type="protein sequence ID" value="KAG1543471.1"/>
    <property type="molecule type" value="Genomic_DNA"/>
</dbReference>
<evidence type="ECO:0000313" key="3">
    <source>
        <dbReference type="Proteomes" id="UP000717996"/>
    </source>
</evidence>
<dbReference type="AlphaFoldDB" id="A0A9P7CAC3"/>
<reference evidence="2" key="1">
    <citation type="journal article" date="2020" name="Microb. Genom.">
        <title>Genetic diversity of clinical and environmental Mucorales isolates obtained from an investigation of mucormycosis cases among solid organ transplant recipients.</title>
        <authorList>
            <person name="Nguyen M.H."/>
            <person name="Kaul D."/>
            <person name="Muto C."/>
            <person name="Cheng S.J."/>
            <person name="Richter R.A."/>
            <person name="Bruno V.M."/>
            <person name="Liu G."/>
            <person name="Beyhan S."/>
            <person name="Sundermann A.J."/>
            <person name="Mounaud S."/>
            <person name="Pasculle A.W."/>
            <person name="Nierman W.C."/>
            <person name="Driscoll E."/>
            <person name="Cumbie R."/>
            <person name="Clancy C.J."/>
            <person name="Dupont C.L."/>
        </authorList>
    </citation>
    <scope>NUCLEOTIDE SEQUENCE</scope>
    <source>
        <strain evidence="2">GL16</strain>
    </source>
</reference>
<dbReference type="Proteomes" id="UP000717996">
    <property type="component" value="Unassembled WGS sequence"/>
</dbReference>
<evidence type="ECO:0000313" key="2">
    <source>
        <dbReference type="EMBL" id="KAG1543471.1"/>
    </source>
</evidence>
<organism evidence="2 3">
    <name type="scientific">Rhizopus oryzae</name>
    <name type="common">Mucormycosis agent</name>
    <name type="synonym">Rhizopus arrhizus var. delemar</name>
    <dbReference type="NCBI Taxonomy" id="64495"/>
    <lineage>
        <taxon>Eukaryota</taxon>
        <taxon>Fungi</taxon>
        <taxon>Fungi incertae sedis</taxon>
        <taxon>Mucoromycota</taxon>
        <taxon>Mucoromycotina</taxon>
        <taxon>Mucoromycetes</taxon>
        <taxon>Mucorales</taxon>
        <taxon>Mucorineae</taxon>
        <taxon>Rhizopodaceae</taxon>
        <taxon>Rhizopus</taxon>
    </lineage>
</organism>
<name>A0A9P7CAC3_RHIOR</name>
<protein>
    <submittedName>
        <fullName evidence="2">Uncharacterized protein</fullName>
    </submittedName>
</protein>
<proteinExistence type="predicted"/>
<feature type="compositionally biased region" description="Basic and acidic residues" evidence="1">
    <location>
        <begin position="15"/>
        <end position="48"/>
    </location>
</feature>
<sequence>MQFKKYIVSLFTSKSKSEHKTEPINEPKIEPIQDESKKHKKDSIKDRTGIDEGTLEFEESRNLLHSNIFHSSIDQNIHFPQFEHLLAPQMQVIQKQPKKISLRHRLSVHRPDAKLLKKAISTPDLFFKRHKEGDTKSS</sequence>
<feature type="region of interest" description="Disordered" evidence="1">
    <location>
        <begin position="13"/>
        <end position="48"/>
    </location>
</feature>